<sequence length="268" mass="28619">MSARELQERIKKLIVDGRLPSGAPLPTEPALMAHLGVSRNSVREALKALQAMGIVEIRHGFGTYVGAMSLAPMVEGLAFRTVAGHHRGEDSLLQLLELREALETGLISRLAGRLPERDLGELDALVARMERQAAHGGDGLADTDRAFHATLYRGLDNALLGEVLEAFWEAFHRVRTDLGGAPQDPEVTCGQHQDILDAVRSGDSVQAEAAIREHFGNIRARLTAPRPDSSRTPHGEPRNPPGPGGISRTAGAARTGAAGGGTRSAHDR</sequence>
<organism evidence="6 8">
    <name type="scientific">Streptomyces griseoviridis</name>
    <dbReference type="NCBI Taxonomy" id="45398"/>
    <lineage>
        <taxon>Bacteria</taxon>
        <taxon>Bacillati</taxon>
        <taxon>Actinomycetota</taxon>
        <taxon>Actinomycetes</taxon>
        <taxon>Kitasatosporales</taxon>
        <taxon>Streptomycetaceae</taxon>
        <taxon>Streptomyces</taxon>
    </lineage>
</organism>
<evidence type="ECO:0000259" key="5">
    <source>
        <dbReference type="PROSITE" id="PS50949"/>
    </source>
</evidence>
<dbReference type="SMART" id="SM00345">
    <property type="entry name" value="HTH_GNTR"/>
    <property type="match status" value="1"/>
</dbReference>
<dbReference type="Pfam" id="PF00392">
    <property type="entry name" value="GntR"/>
    <property type="match status" value="1"/>
</dbReference>
<name>A0A3S9ZH46_STRGD</name>
<dbReference type="KEGG" id="sgd:ELQ87_24375"/>
<proteinExistence type="predicted"/>
<evidence type="ECO:0000256" key="4">
    <source>
        <dbReference type="SAM" id="MobiDB-lite"/>
    </source>
</evidence>
<dbReference type="EMBL" id="CP029078">
    <property type="protein sequence ID" value="QCN86107.1"/>
    <property type="molecule type" value="Genomic_DNA"/>
</dbReference>
<accession>A0A3S9ZH46</accession>
<dbReference type="Gene3D" id="1.20.120.530">
    <property type="entry name" value="GntR ligand-binding domain-like"/>
    <property type="match status" value="1"/>
</dbReference>
<dbReference type="Pfam" id="PF07729">
    <property type="entry name" value="FCD"/>
    <property type="match status" value="1"/>
</dbReference>
<dbReference type="PROSITE" id="PS50949">
    <property type="entry name" value="HTH_GNTR"/>
    <property type="match status" value="1"/>
</dbReference>
<dbReference type="GO" id="GO:0003677">
    <property type="term" value="F:DNA binding"/>
    <property type="evidence" value="ECO:0007669"/>
    <property type="project" value="UniProtKB-KW"/>
</dbReference>
<dbReference type="SMART" id="SM00895">
    <property type="entry name" value="FCD"/>
    <property type="match status" value="1"/>
</dbReference>
<dbReference type="EMBL" id="CP034687">
    <property type="protein sequence ID" value="AZS87039.1"/>
    <property type="molecule type" value="Genomic_DNA"/>
</dbReference>
<keyword evidence="9" id="KW-1185">Reference proteome</keyword>
<feature type="region of interest" description="Disordered" evidence="4">
    <location>
        <begin position="216"/>
        <end position="268"/>
    </location>
</feature>
<evidence type="ECO:0000256" key="3">
    <source>
        <dbReference type="ARBA" id="ARBA00023163"/>
    </source>
</evidence>
<dbReference type="AlphaFoldDB" id="A0A3S9ZH46"/>
<dbReference type="InterPro" id="IPR036390">
    <property type="entry name" value="WH_DNA-bd_sf"/>
</dbReference>
<evidence type="ECO:0000256" key="2">
    <source>
        <dbReference type="ARBA" id="ARBA00023125"/>
    </source>
</evidence>
<dbReference type="InterPro" id="IPR036388">
    <property type="entry name" value="WH-like_DNA-bd_sf"/>
</dbReference>
<keyword evidence="2" id="KW-0238">DNA-binding</keyword>
<evidence type="ECO:0000313" key="7">
    <source>
        <dbReference type="EMBL" id="QCN86107.1"/>
    </source>
</evidence>
<protein>
    <submittedName>
        <fullName evidence="6">FadR family transcriptional regulator</fullName>
    </submittedName>
    <submittedName>
        <fullName evidence="7">GntR family transcriptional regulator</fullName>
    </submittedName>
</protein>
<dbReference type="InterPro" id="IPR011711">
    <property type="entry name" value="GntR_C"/>
</dbReference>
<evidence type="ECO:0000256" key="1">
    <source>
        <dbReference type="ARBA" id="ARBA00023015"/>
    </source>
</evidence>
<dbReference type="SUPFAM" id="SSF46785">
    <property type="entry name" value="Winged helix' DNA-binding domain"/>
    <property type="match status" value="1"/>
</dbReference>
<keyword evidence="1" id="KW-0805">Transcription regulation</keyword>
<evidence type="ECO:0000313" key="8">
    <source>
        <dbReference type="Proteomes" id="UP000271291"/>
    </source>
</evidence>
<dbReference type="RefSeq" id="WP_127179841.1">
    <property type="nucleotide sequence ID" value="NZ_CP029078.1"/>
</dbReference>
<dbReference type="InterPro" id="IPR000524">
    <property type="entry name" value="Tscrpt_reg_HTH_GntR"/>
</dbReference>
<dbReference type="PANTHER" id="PTHR43537">
    <property type="entry name" value="TRANSCRIPTIONAL REGULATOR, GNTR FAMILY"/>
    <property type="match status" value="1"/>
</dbReference>
<dbReference type="OrthoDB" id="7989071at2"/>
<dbReference type="PRINTS" id="PR00035">
    <property type="entry name" value="HTHGNTR"/>
</dbReference>
<dbReference type="InterPro" id="IPR008920">
    <property type="entry name" value="TF_FadR/GntR_C"/>
</dbReference>
<dbReference type="Proteomes" id="UP000501753">
    <property type="component" value="Chromosome"/>
</dbReference>
<keyword evidence="3" id="KW-0804">Transcription</keyword>
<evidence type="ECO:0000313" key="6">
    <source>
        <dbReference type="EMBL" id="AZS87039.1"/>
    </source>
</evidence>
<dbReference type="GO" id="GO:0003700">
    <property type="term" value="F:DNA-binding transcription factor activity"/>
    <property type="evidence" value="ECO:0007669"/>
    <property type="project" value="InterPro"/>
</dbReference>
<dbReference type="Gene3D" id="1.10.10.10">
    <property type="entry name" value="Winged helix-like DNA-binding domain superfamily/Winged helix DNA-binding domain"/>
    <property type="match status" value="1"/>
</dbReference>
<dbReference type="CDD" id="cd07377">
    <property type="entry name" value="WHTH_GntR"/>
    <property type="match status" value="1"/>
</dbReference>
<evidence type="ECO:0000313" key="9">
    <source>
        <dbReference type="Proteomes" id="UP000501753"/>
    </source>
</evidence>
<reference evidence="6 8" key="2">
    <citation type="submission" date="2018-12" db="EMBL/GenBank/DDBJ databases">
        <title>Streptomyces griseoviridis F1-27 complete genome.</title>
        <authorList>
            <person name="Mariita R.M."/>
            <person name="Sello J.K."/>
        </authorList>
    </citation>
    <scope>NUCLEOTIDE SEQUENCE [LARGE SCALE GENOMIC DNA]</scope>
    <source>
        <strain evidence="6 8">F1-27</strain>
    </source>
</reference>
<feature type="compositionally biased region" description="Basic and acidic residues" evidence="4">
    <location>
        <begin position="228"/>
        <end position="237"/>
    </location>
</feature>
<feature type="domain" description="HTH gntR-type" evidence="5">
    <location>
        <begin position="1"/>
        <end position="68"/>
    </location>
</feature>
<gene>
    <name evidence="7" type="ORF">DDJ31_14895</name>
    <name evidence="6" type="ORF">ELQ87_24375</name>
</gene>
<reference evidence="7 9" key="1">
    <citation type="submission" date="2018-04" db="EMBL/GenBank/DDBJ databases">
        <title>Complete genome sequences of Streptomyces griseoviridis K61 and characterization of antagonistic properties of biological control agents.</title>
        <authorList>
            <person name="Mariita R.M."/>
            <person name="Sello J.K."/>
        </authorList>
    </citation>
    <scope>NUCLEOTIDE SEQUENCE [LARGE SCALE GENOMIC DNA]</scope>
    <source>
        <strain evidence="7 9">K61</strain>
    </source>
</reference>
<dbReference type="PANTHER" id="PTHR43537:SF5">
    <property type="entry name" value="UXU OPERON TRANSCRIPTIONAL REGULATOR"/>
    <property type="match status" value="1"/>
</dbReference>
<feature type="compositionally biased region" description="Low complexity" evidence="4">
    <location>
        <begin position="246"/>
        <end position="256"/>
    </location>
</feature>
<dbReference type="Proteomes" id="UP000271291">
    <property type="component" value="Chromosome"/>
</dbReference>
<dbReference type="SUPFAM" id="SSF48008">
    <property type="entry name" value="GntR ligand-binding domain-like"/>
    <property type="match status" value="1"/>
</dbReference>